<evidence type="ECO:0000313" key="2">
    <source>
        <dbReference type="EMBL" id="SIR58175.1"/>
    </source>
</evidence>
<name>A0A8G2CP94_ACIRU</name>
<gene>
    <name evidence="2" type="ORF">SAMN05421828_1656</name>
</gene>
<protein>
    <submittedName>
        <fullName evidence="2">Uncharacterized protein</fullName>
    </submittedName>
</protein>
<organism evidence="2 3">
    <name type="scientific">Acidiphilium rubrum</name>
    <dbReference type="NCBI Taxonomy" id="526"/>
    <lineage>
        <taxon>Bacteria</taxon>
        <taxon>Pseudomonadati</taxon>
        <taxon>Pseudomonadota</taxon>
        <taxon>Alphaproteobacteria</taxon>
        <taxon>Acetobacterales</taxon>
        <taxon>Acidocellaceae</taxon>
        <taxon>Acidiphilium</taxon>
    </lineage>
</organism>
<sequence>MLGFGAMLLVLHLTIQLVGVVAAMSLALVICVLWSLILLLVQGVRPLRVRTRK</sequence>
<keyword evidence="1" id="KW-0812">Transmembrane</keyword>
<dbReference type="Proteomes" id="UP000186308">
    <property type="component" value="Unassembled WGS sequence"/>
</dbReference>
<dbReference type="AlphaFoldDB" id="A0A8G2CP94"/>
<keyword evidence="1" id="KW-1133">Transmembrane helix</keyword>
<reference evidence="2 3" key="1">
    <citation type="submission" date="2017-01" db="EMBL/GenBank/DDBJ databases">
        <authorList>
            <person name="Varghese N."/>
            <person name="Submissions S."/>
        </authorList>
    </citation>
    <scope>NUCLEOTIDE SEQUENCE [LARGE SCALE GENOMIC DNA]</scope>
    <source>
        <strain evidence="2 3">ATCC 35905</strain>
    </source>
</reference>
<evidence type="ECO:0000256" key="1">
    <source>
        <dbReference type="SAM" id="Phobius"/>
    </source>
</evidence>
<keyword evidence="3" id="KW-1185">Reference proteome</keyword>
<keyword evidence="1" id="KW-0472">Membrane</keyword>
<accession>A0A8G2CP94</accession>
<dbReference type="RefSeq" id="WP_156038203.1">
    <property type="nucleotide sequence ID" value="NZ_FTNE01000065.1"/>
</dbReference>
<proteinExistence type="predicted"/>
<evidence type="ECO:0000313" key="3">
    <source>
        <dbReference type="Proteomes" id="UP000186308"/>
    </source>
</evidence>
<feature type="transmembrane region" description="Helical" evidence="1">
    <location>
        <begin position="20"/>
        <end position="44"/>
    </location>
</feature>
<dbReference type="EMBL" id="FTNE01000065">
    <property type="protein sequence ID" value="SIR58175.1"/>
    <property type="molecule type" value="Genomic_DNA"/>
</dbReference>
<comment type="caution">
    <text evidence="2">The sequence shown here is derived from an EMBL/GenBank/DDBJ whole genome shotgun (WGS) entry which is preliminary data.</text>
</comment>